<evidence type="ECO:0000256" key="1">
    <source>
        <dbReference type="ARBA" id="ARBA00008072"/>
    </source>
</evidence>
<dbReference type="SUPFAM" id="SSF51735">
    <property type="entry name" value="NAD(P)-binding Rossmann-fold domains"/>
    <property type="match status" value="1"/>
</dbReference>
<evidence type="ECO:0000256" key="4">
    <source>
        <dbReference type="ARBA" id="ARBA00023002"/>
    </source>
</evidence>
<dbReference type="PANTHER" id="PTHR45348:SF6">
    <property type="entry name" value="TRANS-ENOYL REDUCTASE APDC"/>
    <property type="match status" value="1"/>
</dbReference>
<dbReference type="InterPro" id="IPR011032">
    <property type="entry name" value="GroES-like_sf"/>
</dbReference>
<keyword evidence="7" id="KW-1185">Reference proteome</keyword>
<comment type="similarity">
    <text evidence="1">Belongs to the zinc-containing alcohol dehydrogenase family.</text>
</comment>
<dbReference type="EMBL" id="ML978126">
    <property type="protein sequence ID" value="KAF2098823.1"/>
    <property type="molecule type" value="Genomic_DNA"/>
</dbReference>
<keyword evidence="3" id="KW-0521">NADP</keyword>
<evidence type="ECO:0000259" key="5">
    <source>
        <dbReference type="SMART" id="SM00829"/>
    </source>
</evidence>
<dbReference type="Proteomes" id="UP000799772">
    <property type="component" value="Unassembled WGS sequence"/>
</dbReference>
<dbReference type="AlphaFoldDB" id="A0A9P4IF24"/>
<dbReference type="GO" id="GO:0016651">
    <property type="term" value="F:oxidoreductase activity, acting on NAD(P)H"/>
    <property type="evidence" value="ECO:0007669"/>
    <property type="project" value="InterPro"/>
</dbReference>
<evidence type="ECO:0000256" key="3">
    <source>
        <dbReference type="ARBA" id="ARBA00022857"/>
    </source>
</evidence>
<evidence type="ECO:0000313" key="6">
    <source>
        <dbReference type="EMBL" id="KAF2098823.1"/>
    </source>
</evidence>
<dbReference type="CDD" id="cd08249">
    <property type="entry name" value="enoyl_reductase_like"/>
    <property type="match status" value="1"/>
</dbReference>
<dbReference type="InterPro" id="IPR047122">
    <property type="entry name" value="Trans-enoyl_RdTase-like"/>
</dbReference>
<dbReference type="InterPro" id="IPR036291">
    <property type="entry name" value="NAD(P)-bd_dom_sf"/>
</dbReference>
<dbReference type="OrthoDB" id="48317at2759"/>
<name>A0A9P4IF24_9PEZI</name>
<dbReference type="SUPFAM" id="SSF50129">
    <property type="entry name" value="GroES-like"/>
    <property type="match status" value="1"/>
</dbReference>
<keyword evidence="4" id="KW-0560">Oxidoreductase</keyword>
<dbReference type="InterPro" id="IPR013154">
    <property type="entry name" value="ADH-like_N"/>
</dbReference>
<protein>
    <submittedName>
        <fullName evidence="6">GroES-like protein</fullName>
    </submittedName>
</protein>
<comment type="caution">
    <text evidence="6">The sequence shown here is derived from an EMBL/GenBank/DDBJ whole genome shotgun (WGS) entry which is preliminary data.</text>
</comment>
<proteinExistence type="inferred from homology"/>
<dbReference type="Gene3D" id="3.40.50.720">
    <property type="entry name" value="NAD(P)-binding Rossmann-like Domain"/>
    <property type="match status" value="1"/>
</dbReference>
<dbReference type="SMART" id="SM00829">
    <property type="entry name" value="PKS_ER"/>
    <property type="match status" value="1"/>
</dbReference>
<sequence>MRTRSTLVGKDVGQYELVHDVPIPRAQPEQVICRVAAIALNPTDWKMVDFSVVPGAVGGHDFAGEVIEVGEQVTRLKKGDRVFALAIGFNSDDKATGAFADYAITFADGAWRIPDWMSYEEASTFGVGIGTAILALYQTLGLPPPDIDGTTACKRKQKKPGYVLVSGGSTATGTIAIQLLKAADKSLRSSGFVPIVTCSRQHMDMVKSLGAAAAFDYSSPQCGSEIRRYTSGTLEYALDCITEAGTMKMCYEAISSAGGRYVGLEPLPTHVQYTRRQVRADWVIGRTLAGLPVRLDGAYGRPARPEDREFAKRYFPMAEKLIAKGLLKPHPLEVRDGGLGALMDGIDDLRKGKVRGKKLVYPLA</sequence>
<comment type="subunit">
    <text evidence="2">Monomer.</text>
</comment>
<gene>
    <name evidence="6" type="ORF">NA57DRAFT_66114</name>
</gene>
<dbReference type="Gene3D" id="3.90.180.10">
    <property type="entry name" value="Medium-chain alcohol dehydrogenases, catalytic domain"/>
    <property type="match status" value="1"/>
</dbReference>
<organism evidence="6 7">
    <name type="scientific">Rhizodiscina lignyota</name>
    <dbReference type="NCBI Taxonomy" id="1504668"/>
    <lineage>
        <taxon>Eukaryota</taxon>
        <taxon>Fungi</taxon>
        <taxon>Dikarya</taxon>
        <taxon>Ascomycota</taxon>
        <taxon>Pezizomycotina</taxon>
        <taxon>Dothideomycetes</taxon>
        <taxon>Pleosporomycetidae</taxon>
        <taxon>Aulographales</taxon>
        <taxon>Rhizodiscinaceae</taxon>
        <taxon>Rhizodiscina</taxon>
    </lineage>
</organism>
<evidence type="ECO:0000313" key="7">
    <source>
        <dbReference type="Proteomes" id="UP000799772"/>
    </source>
</evidence>
<feature type="domain" description="Enoyl reductase (ER)" evidence="5">
    <location>
        <begin position="13"/>
        <end position="360"/>
    </location>
</feature>
<accession>A0A9P4IF24</accession>
<dbReference type="InterPro" id="IPR020843">
    <property type="entry name" value="ER"/>
</dbReference>
<dbReference type="Pfam" id="PF08240">
    <property type="entry name" value="ADH_N"/>
    <property type="match status" value="1"/>
</dbReference>
<reference evidence="6" key="1">
    <citation type="journal article" date="2020" name="Stud. Mycol.">
        <title>101 Dothideomycetes genomes: a test case for predicting lifestyles and emergence of pathogens.</title>
        <authorList>
            <person name="Haridas S."/>
            <person name="Albert R."/>
            <person name="Binder M."/>
            <person name="Bloem J."/>
            <person name="Labutti K."/>
            <person name="Salamov A."/>
            <person name="Andreopoulos B."/>
            <person name="Baker S."/>
            <person name="Barry K."/>
            <person name="Bills G."/>
            <person name="Bluhm B."/>
            <person name="Cannon C."/>
            <person name="Castanera R."/>
            <person name="Culley D."/>
            <person name="Daum C."/>
            <person name="Ezra D."/>
            <person name="Gonzalez J."/>
            <person name="Henrissat B."/>
            <person name="Kuo A."/>
            <person name="Liang C."/>
            <person name="Lipzen A."/>
            <person name="Lutzoni F."/>
            <person name="Magnuson J."/>
            <person name="Mondo S."/>
            <person name="Nolan M."/>
            <person name="Ohm R."/>
            <person name="Pangilinan J."/>
            <person name="Park H.-J."/>
            <person name="Ramirez L."/>
            <person name="Alfaro M."/>
            <person name="Sun H."/>
            <person name="Tritt A."/>
            <person name="Yoshinaga Y."/>
            <person name="Zwiers L.-H."/>
            <person name="Turgeon B."/>
            <person name="Goodwin S."/>
            <person name="Spatafora J."/>
            <person name="Crous P."/>
            <person name="Grigoriev I."/>
        </authorList>
    </citation>
    <scope>NUCLEOTIDE SEQUENCE</scope>
    <source>
        <strain evidence="6">CBS 133067</strain>
    </source>
</reference>
<evidence type="ECO:0000256" key="2">
    <source>
        <dbReference type="ARBA" id="ARBA00011245"/>
    </source>
</evidence>
<dbReference type="PANTHER" id="PTHR45348">
    <property type="entry name" value="HYPOTHETICAL OXIDOREDUCTASE (EUROFUNG)"/>
    <property type="match status" value="1"/>
</dbReference>